<dbReference type="Proteomes" id="UP000054423">
    <property type="component" value="Unassembled WGS sequence"/>
</dbReference>
<evidence type="ECO:0000313" key="1">
    <source>
        <dbReference type="EMBL" id="ETL80671.1"/>
    </source>
</evidence>
<gene>
    <name evidence="1" type="ORF">L917_18857</name>
</gene>
<organism evidence="1">
    <name type="scientific">Phytophthora nicotianae</name>
    <name type="common">Potato buckeye rot agent</name>
    <name type="synonym">Phytophthora parasitica</name>
    <dbReference type="NCBI Taxonomy" id="4792"/>
    <lineage>
        <taxon>Eukaryota</taxon>
        <taxon>Sar</taxon>
        <taxon>Stramenopiles</taxon>
        <taxon>Oomycota</taxon>
        <taxon>Peronosporomycetes</taxon>
        <taxon>Peronosporales</taxon>
        <taxon>Peronosporaceae</taxon>
        <taxon>Phytophthora</taxon>
    </lineage>
</organism>
<reference evidence="1" key="1">
    <citation type="submission" date="2013-11" db="EMBL/GenBank/DDBJ databases">
        <title>The Genome Sequence of Phytophthora parasitica CHvinca01.</title>
        <authorList>
            <consortium name="The Broad Institute Genomics Platform"/>
            <person name="Russ C."/>
            <person name="Tyler B."/>
            <person name="Panabieres F."/>
            <person name="Shan W."/>
            <person name="Tripathy S."/>
            <person name="Grunwald N."/>
            <person name="Machado M."/>
            <person name="Johnson C.S."/>
            <person name="Arredondo F."/>
            <person name="Hong C."/>
            <person name="Coffey M."/>
            <person name="Young S.K."/>
            <person name="Zeng Q."/>
            <person name="Gargeya S."/>
            <person name="Fitzgerald M."/>
            <person name="Abouelleil A."/>
            <person name="Alvarado L."/>
            <person name="Chapman S.B."/>
            <person name="Gainer-Dewar J."/>
            <person name="Goldberg J."/>
            <person name="Griggs A."/>
            <person name="Gujja S."/>
            <person name="Hansen M."/>
            <person name="Howarth C."/>
            <person name="Imamovic A."/>
            <person name="Ireland A."/>
            <person name="Larimer J."/>
            <person name="McCowan C."/>
            <person name="Murphy C."/>
            <person name="Pearson M."/>
            <person name="Poon T.W."/>
            <person name="Priest M."/>
            <person name="Roberts A."/>
            <person name="Saif S."/>
            <person name="Shea T."/>
            <person name="Sykes S."/>
            <person name="Wortman J."/>
            <person name="Nusbaum C."/>
            <person name="Birren B."/>
        </authorList>
    </citation>
    <scope>NUCLEOTIDE SEQUENCE [LARGE SCALE GENOMIC DNA]</scope>
    <source>
        <strain evidence="1">CHvinca01</strain>
    </source>
</reference>
<dbReference type="VEuPathDB" id="FungiDB:PPTG_17081"/>
<protein>
    <submittedName>
        <fullName evidence="1">Uncharacterized protein</fullName>
    </submittedName>
</protein>
<dbReference type="PANTHER" id="PTHR34615">
    <property type="entry name" value="PX DOMAIN-CONTAINING PROTEIN"/>
    <property type="match status" value="1"/>
</dbReference>
<dbReference type="AlphaFoldDB" id="W2K666"/>
<proteinExistence type="predicted"/>
<accession>W2K666</accession>
<dbReference type="OrthoDB" id="120686at2759"/>
<dbReference type="PANTHER" id="PTHR34615:SF1">
    <property type="entry name" value="PX DOMAIN-CONTAINING PROTEIN"/>
    <property type="match status" value="1"/>
</dbReference>
<feature type="non-terminal residue" evidence="1">
    <location>
        <position position="163"/>
    </location>
</feature>
<name>W2K666_PHYNI</name>
<dbReference type="EMBL" id="KI682678">
    <property type="protein sequence ID" value="ETL80671.1"/>
    <property type="molecule type" value="Genomic_DNA"/>
</dbReference>
<sequence length="163" mass="18563">MSRTRRLQGDWEAAHRLHRLALAVLSDASSRYSIPRVCFDIQEVTEDMCLFFYRFTHAQLRRLQKAFQLPDVIRTEGEGHSRAKCSGLEGLCITLHRLAYPSRRLSISAIYGRWPSALSSIFYHVVEHISSRSGRLLEGNLDSISSKCRSIAEQCTSMELSST</sequence>